<dbReference type="PROSITE" id="PS51746">
    <property type="entry name" value="PPM_2"/>
    <property type="match status" value="1"/>
</dbReference>
<dbReference type="CDD" id="cd00143">
    <property type="entry name" value="PP2Cc"/>
    <property type="match status" value="1"/>
</dbReference>
<dbReference type="AlphaFoldDB" id="A0A6B2LC18"/>
<dbReference type="GO" id="GO:0004722">
    <property type="term" value="F:protein serine/threonine phosphatase activity"/>
    <property type="evidence" value="ECO:0007669"/>
    <property type="project" value="UniProtKB-EC"/>
</dbReference>
<dbReference type="PANTHER" id="PTHR13832">
    <property type="entry name" value="PROTEIN PHOSPHATASE 2C"/>
    <property type="match status" value="1"/>
</dbReference>
<name>A0A6B2LC18_9EUKA</name>
<sequence>MEDAFVANLAFGCGGDYAGAAKKKHIAWKEATSPALFGIFDGHGGARCSNFVSRRLPRVLFECSDFPDDIPKAMQTAFVETDKLWLKKAKSKKWIDGSTGIVGLVYGDTLYVANAGDSRGVLCQNGQVVAVSVDHKPTDPGETERITKYGGTVTKGRINGNLAVSRGFGDIEFKDSETLGEKYVTVDPDVRDFKITEQTSFLILACDGLWDTVTNEQAVELVQGQLAASTITKSENRDLFSICVDLVALAYKQESRDNISCLLVVFEHPKK</sequence>
<feature type="domain" description="PPM-type phosphatase" evidence="10">
    <location>
        <begin position="1"/>
        <end position="266"/>
    </location>
</feature>
<reference evidence="11" key="1">
    <citation type="journal article" date="2020" name="J. Eukaryot. Microbiol.">
        <title>De novo Sequencing, Assembly and Annotation of the Transcriptome for the Free-Living Testate Amoeba Arcella intermedia.</title>
        <authorList>
            <person name="Ribeiro G.M."/>
            <person name="Porfirio-Sousa A.L."/>
            <person name="Maurer-Alcala X.X."/>
            <person name="Katz L.A."/>
            <person name="Lahr D.J.G."/>
        </authorList>
    </citation>
    <scope>NUCLEOTIDE SEQUENCE</scope>
</reference>
<dbReference type="SMART" id="SM00332">
    <property type="entry name" value="PP2Cc"/>
    <property type="match status" value="1"/>
</dbReference>
<comment type="similarity">
    <text evidence="2 9">Belongs to the PP2C family.</text>
</comment>
<dbReference type="Pfam" id="PF00481">
    <property type="entry name" value="PP2C"/>
    <property type="match status" value="1"/>
</dbReference>
<dbReference type="InterPro" id="IPR036457">
    <property type="entry name" value="PPM-type-like_dom_sf"/>
</dbReference>
<dbReference type="PANTHER" id="PTHR13832:SF803">
    <property type="entry name" value="PROTEIN PHOSPHATASE 1G"/>
    <property type="match status" value="1"/>
</dbReference>
<accession>A0A6B2LC18</accession>
<dbReference type="PROSITE" id="PS01032">
    <property type="entry name" value="PPM_1"/>
    <property type="match status" value="1"/>
</dbReference>
<evidence type="ECO:0000256" key="2">
    <source>
        <dbReference type="ARBA" id="ARBA00006702"/>
    </source>
</evidence>
<evidence type="ECO:0000256" key="9">
    <source>
        <dbReference type="RuleBase" id="RU003465"/>
    </source>
</evidence>
<protein>
    <recommendedName>
        <fullName evidence="3">protein-serine/threonine phosphatase</fullName>
        <ecNumber evidence="3">3.1.3.16</ecNumber>
    </recommendedName>
</protein>
<dbReference type="SUPFAM" id="SSF81606">
    <property type="entry name" value="PP2C-like"/>
    <property type="match status" value="1"/>
</dbReference>
<keyword evidence="5 9" id="KW-0378">Hydrolase</keyword>
<evidence type="ECO:0000256" key="8">
    <source>
        <dbReference type="ARBA" id="ARBA00023211"/>
    </source>
</evidence>
<organism evidence="11">
    <name type="scientific">Arcella intermedia</name>
    <dbReference type="NCBI Taxonomy" id="1963864"/>
    <lineage>
        <taxon>Eukaryota</taxon>
        <taxon>Amoebozoa</taxon>
        <taxon>Tubulinea</taxon>
        <taxon>Elardia</taxon>
        <taxon>Arcellinida</taxon>
        <taxon>Sphaerothecina</taxon>
        <taxon>Arcellidae</taxon>
        <taxon>Arcella</taxon>
    </lineage>
</organism>
<evidence type="ECO:0000256" key="1">
    <source>
        <dbReference type="ARBA" id="ARBA00001936"/>
    </source>
</evidence>
<evidence type="ECO:0000259" key="10">
    <source>
        <dbReference type="PROSITE" id="PS51746"/>
    </source>
</evidence>
<keyword evidence="8" id="KW-0464">Manganese</keyword>
<evidence type="ECO:0000313" key="11">
    <source>
        <dbReference type="EMBL" id="NDV34576.1"/>
    </source>
</evidence>
<evidence type="ECO:0000256" key="4">
    <source>
        <dbReference type="ARBA" id="ARBA00022723"/>
    </source>
</evidence>
<keyword evidence="4" id="KW-0479">Metal-binding</keyword>
<dbReference type="Gene3D" id="3.60.40.10">
    <property type="entry name" value="PPM-type phosphatase domain"/>
    <property type="match status" value="1"/>
</dbReference>
<proteinExistence type="inferred from homology"/>
<dbReference type="InterPro" id="IPR015655">
    <property type="entry name" value="PP2C"/>
</dbReference>
<evidence type="ECO:0000256" key="5">
    <source>
        <dbReference type="ARBA" id="ARBA00022801"/>
    </source>
</evidence>
<dbReference type="InterPro" id="IPR000222">
    <property type="entry name" value="PP2C_BS"/>
</dbReference>
<evidence type="ECO:0000256" key="7">
    <source>
        <dbReference type="ARBA" id="ARBA00022912"/>
    </source>
</evidence>
<dbReference type="EMBL" id="GIBP01005607">
    <property type="protein sequence ID" value="NDV34576.1"/>
    <property type="molecule type" value="Transcribed_RNA"/>
</dbReference>
<dbReference type="InterPro" id="IPR001932">
    <property type="entry name" value="PPM-type_phosphatase-like_dom"/>
</dbReference>
<keyword evidence="6" id="KW-0460">Magnesium</keyword>
<dbReference type="GO" id="GO:0046872">
    <property type="term" value="F:metal ion binding"/>
    <property type="evidence" value="ECO:0007669"/>
    <property type="project" value="UniProtKB-KW"/>
</dbReference>
<comment type="cofactor">
    <cofactor evidence="1">
        <name>Mn(2+)</name>
        <dbReference type="ChEBI" id="CHEBI:29035"/>
    </cofactor>
</comment>
<evidence type="ECO:0000256" key="3">
    <source>
        <dbReference type="ARBA" id="ARBA00013081"/>
    </source>
</evidence>
<keyword evidence="7 9" id="KW-0904">Protein phosphatase</keyword>
<dbReference type="EC" id="3.1.3.16" evidence="3"/>
<evidence type="ECO:0000256" key="6">
    <source>
        <dbReference type="ARBA" id="ARBA00022842"/>
    </source>
</evidence>